<protein>
    <recommendedName>
        <fullName evidence="4">BTB domain-containing protein</fullName>
    </recommendedName>
</protein>
<keyword evidence="3" id="KW-1185">Reference proteome</keyword>
<dbReference type="EMBL" id="RWJN01000281">
    <property type="protein sequence ID" value="TCD63698.1"/>
    <property type="molecule type" value="Genomic_DNA"/>
</dbReference>
<name>A0A4R0RIS9_9APHY</name>
<dbReference type="STRING" id="92696.A0A4R0RIS9"/>
<proteinExistence type="predicted"/>
<evidence type="ECO:0008006" key="4">
    <source>
        <dbReference type="Google" id="ProtNLM"/>
    </source>
</evidence>
<sequence>MAEDRAAKRPRVDSTSAEDDAQASEYTRGDVWFEDGNAVLVAERTAFRIHRGPVTTETFEGCPVVHVTDRKGDIAHLLSVLYSGEKYLNPKLGIRYEVVSAMIELGTKYQMDAILNTGVALLRGSFPTSLSAYEEDPSYWYSRHRPISRRDIISVVNLARKFDLHDVLPMALLLCSRLLNHSLIKGADSESLSQEDIIRCLNGREELHRRYVQRLAFVTSPRAPVECTSIGECREALSEWGAAWLPSAIGESRPDALSQFHWLASISLCEGCIEVYSDADQVQRNKMWSKLAEIFQVEDVVKEWPPKNPKL</sequence>
<comment type="caution">
    <text evidence="2">The sequence shown here is derived from an EMBL/GenBank/DDBJ whole genome shotgun (WGS) entry which is preliminary data.</text>
</comment>
<gene>
    <name evidence="2" type="ORF">EIP91_005103</name>
</gene>
<feature type="region of interest" description="Disordered" evidence="1">
    <location>
        <begin position="1"/>
        <end position="23"/>
    </location>
</feature>
<reference evidence="2 3" key="1">
    <citation type="submission" date="2018-11" db="EMBL/GenBank/DDBJ databases">
        <title>Genome assembly of Steccherinum ochraceum LE-BIN_3174, the white-rot fungus of the Steccherinaceae family (The Residual Polyporoid clade, Polyporales, Basidiomycota).</title>
        <authorList>
            <person name="Fedorova T.V."/>
            <person name="Glazunova O.A."/>
            <person name="Landesman E.O."/>
            <person name="Moiseenko K.V."/>
            <person name="Psurtseva N.V."/>
            <person name="Savinova O.S."/>
            <person name="Shakhova N.V."/>
            <person name="Tyazhelova T.V."/>
            <person name="Vasina D.V."/>
        </authorList>
    </citation>
    <scope>NUCLEOTIDE SEQUENCE [LARGE SCALE GENOMIC DNA]</scope>
    <source>
        <strain evidence="2 3">LE-BIN_3174</strain>
    </source>
</reference>
<evidence type="ECO:0000256" key="1">
    <source>
        <dbReference type="SAM" id="MobiDB-lite"/>
    </source>
</evidence>
<evidence type="ECO:0000313" key="2">
    <source>
        <dbReference type="EMBL" id="TCD63698.1"/>
    </source>
</evidence>
<organism evidence="2 3">
    <name type="scientific">Steccherinum ochraceum</name>
    <dbReference type="NCBI Taxonomy" id="92696"/>
    <lineage>
        <taxon>Eukaryota</taxon>
        <taxon>Fungi</taxon>
        <taxon>Dikarya</taxon>
        <taxon>Basidiomycota</taxon>
        <taxon>Agaricomycotina</taxon>
        <taxon>Agaricomycetes</taxon>
        <taxon>Polyporales</taxon>
        <taxon>Steccherinaceae</taxon>
        <taxon>Steccherinum</taxon>
    </lineage>
</organism>
<feature type="compositionally biased region" description="Basic and acidic residues" evidence="1">
    <location>
        <begin position="1"/>
        <end position="12"/>
    </location>
</feature>
<accession>A0A4R0RIS9</accession>
<evidence type="ECO:0000313" key="3">
    <source>
        <dbReference type="Proteomes" id="UP000292702"/>
    </source>
</evidence>
<dbReference type="AlphaFoldDB" id="A0A4R0RIS9"/>
<dbReference type="OrthoDB" id="3027208at2759"/>
<dbReference type="Proteomes" id="UP000292702">
    <property type="component" value="Unassembled WGS sequence"/>
</dbReference>